<feature type="transmembrane region" description="Helical" evidence="8">
    <location>
        <begin position="496"/>
        <end position="519"/>
    </location>
</feature>
<dbReference type="AlphaFoldDB" id="A0A9N9G984"/>
<dbReference type="Pfam" id="PF03600">
    <property type="entry name" value="CitMHS"/>
    <property type="match status" value="1"/>
</dbReference>
<name>A0A9N9G984_9GLOM</name>
<reference evidence="10" key="1">
    <citation type="submission" date="2021-06" db="EMBL/GenBank/DDBJ databases">
        <authorList>
            <person name="Kallberg Y."/>
            <person name="Tangrot J."/>
            <person name="Rosling A."/>
        </authorList>
    </citation>
    <scope>NUCLEOTIDE SEQUENCE</scope>
    <source>
        <strain evidence="10">BR232B</strain>
    </source>
</reference>
<dbReference type="GO" id="GO:0055085">
    <property type="term" value="P:transmembrane transport"/>
    <property type="evidence" value="ECO:0007669"/>
    <property type="project" value="InterPro"/>
</dbReference>
<gene>
    <name evidence="10" type="ORF">PBRASI_LOCUS7086</name>
</gene>
<evidence type="ECO:0000256" key="5">
    <source>
        <dbReference type="ARBA" id="ARBA00022989"/>
    </source>
</evidence>
<comment type="subcellular location">
    <subcellularLocation>
        <location evidence="1">Cell membrane</location>
        <topology evidence="1">Multi-pass membrane protein</topology>
    </subcellularLocation>
</comment>
<feature type="transmembrane region" description="Helical" evidence="8">
    <location>
        <begin position="632"/>
        <end position="651"/>
    </location>
</feature>
<evidence type="ECO:0000256" key="2">
    <source>
        <dbReference type="ARBA" id="ARBA00022448"/>
    </source>
</evidence>
<feature type="non-terminal residue" evidence="10">
    <location>
        <position position="652"/>
    </location>
</feature>
<evidence type="ECO:0000256" key="6">
    <source>
        <dbReference type="ARBA" id="ARBA00023136"/>
    </source>
</evidence>
<feature type="transmembrane region" description="Helical" evidence="8">
    <location>
        <begin position="582"/>
        <end position="611"/>
    </location>
</feature>
<feature type="compositionally biased region" description="Acidic residues" evidence="7">
    <location>
        <begin position="317"/>
        <end position="337"/>
    </location>
</feature>
<protein>
    <submittedName>
        <fullName evidence="10">7707_t:CDS:1</fullName>
    </submittedName>
</protein>
<accession>A0A9N9G984</accession>
<feature type="region of interest" description="Disordered" evidence="7">
    <location>
        <begin position="316"/>
        <end position="337"/>
    </location>
</feature>
<keyword evidence="3" id="KW-1003">Cell membrane</keyword>
<dbReference type="PANTHER" id="PTHR43302:SF5">
    <property type="entry name" value="TRANSPORTER ARSB-RELATED"/>
    <property type="match status" value="1"/>
</dbReference>
<keyword evidence="11" id="KW-1185">Reference proteome</keyword>
<feature type="transmembrane region" description="Helical" evidence="8">
    <location>
        <begin position="110"/>
        <end position="128"/>
    </location>
</feature>
<evidence type="ECO:0000313" key="10">
    <source>
        <dbReference type="EMBL" id="CAG8590227.1"/>
    </source>
</evidence>
<evidence type="ECO:0000313" key="11">
    <source>
        <dbReference type="Proteomes" id="UP000789739"/>
    </source>
</evidence>
<keyword evidence="6 8" id="KW-0472">Membrane</keyword>
<evidence type="ECO:0000256" key="4">
    <source>
        <dbReference type="ARBA" id="ARBA00022692"/>
    </source>
</evidence>
<feature type="transmembrane region" description="Helical" evidence="8">
    <location>
        <begin position="234"/>
        <end position="254"/>
    </location>
</feature>
<feature type="domain" description="Citrate transporter-like" evidence="9">
    <location>
        <begin position="77"/>
        <end position="591"/>
    </location>
</feature>
<dbReference type="PANTHER" id="PTHR43302">
    <property type="entry name" value="TRANSPORTER ARSB-RELATED"/>
    <property type="match status" value="1"/>
</dbReference>
<feature type="transmembrane region" description="Helical" evidence="8">
    <location>
        <begin position="86"/>
        <end position="104"/>
    </location>
</feature>
<dbReference type="OrthoDB" id="442352at2759"/>
<keyword evidence="4 8" id="KW-0812">Transmembrane</keyword>
<keyword evidence="2" id="KW-0813">Transport</keyword>
<evidence type="ECO:0000259" key="9">
    <source>
        <dbReference type="Pfam" id="PF03600"/>
    </source>
</evidence>
<feature type="transmembrane region" description="Helical" evidence="8">
    <location>
        <begin position="451"/>
        <end position="484"/>
    </location>
</feature>
<dbReference type="EMBL" id="CAJVPI010001029">
    <property type="protein sequence ID" value="CAG8590227.1"/>
    <property type="molecule type" value="Genomic_DNA"/>
</dbReference>
<evidence type="ECO:0000256" key="8">
    <source>
        <dbReference type="SAM" id="Phobius"/>
    </source>
</evidence>
<proteinExistence type="predicted"/>
<dbReference type="GO" id="GO:0005886">
    <property type="term" value="C:plasma membrane"/>
    <property type="evidence" value="ECO:0007669"/>
    <property type="project" value="UniProtKB-SubCell"/>
</dbReference>
<feature type="transmembrane region" description="Helical" evidence="8">
    <location>
        <begin position="161"/>
        <end position="182"/>
    </location>
</feature>
<comment type="caution">
    <text evidence="10">The sequence shown here is derived from an EMBL/GenBank/DDBJ whole genome shotgun (WGS) entry which is preliminary data.</text>
</comment>
<evidence type="ECO:0000256" key="1">
    <source>
        <dbReference type="ARBA" id="ARBA00004651"/>
    </source>
</evidence>
<dbReference type="Proteomes" id="UP000789739">
    <property type="component" value="Unassembled WGS sequence"/>
</dbReference>
<sequence length="652" mass="73492">ATKKWRSFVFVGLRSQITYIRYDIIKMSVNRIATISIRRVATMDDEDSFPQHKYGFTNIRSYISLAIFISTWISTRRRHFAQPRSIITLLGCSLMVVLTVITPGEAFDGLYSETLLTISGFMIISLLLEEKGWIEIIKSGLLCGKNVTPLKFLVRVSISSAVLSALFMSDIMVVLSPIVFAICEENGLTFEPYLIALTTSANIGSAATVIGNARNLIINDLAEPEFSFSEFSHYLGPPSIVGTILNTLFVYLFYRDKLDSIPLKQYIPKRTKRLTESAPNNIPYAGTSTITENIRRHTFSDLDSDEENVMFIIENNDASEDDDRDSMEDLSDNEGETEYLFSKSKDPRLQPLYTDTFTSSPEALPPPMNYSHEVPVPMYDEQRDGPYAIRRETKPNQASLTRFIWTAPPLSRESHAFPQLHIASIFKGTNIHKRINFTRKMFADEEVMKKTLFLIIMLGMYIGYFIGESVGFITITGAIILLMVDGRDARGVFEKLNWNLLIYLVGMFGIIQGLMTTPFPDLFWKHYGADIIKPEDDPNFLSIITFSVLITILCYVFGSVPTILLIAPYIPNSVPSWLQDDAWLLFVWGIAIYGNLTATSSSAGMIVTAAAKTHLVSTPNVRPYEFHVWGKYSSWSSIIIFTVGTLIIILGR</sequence>
<feature type="transmembrane region" description="Helical" evidence="8">
    <location>
        <begin position="540"/>
        <end position="570"/>
    </location>
</feature>
<organism evidence="10 11">
    <name type="scientific">Paraglomus brasilianum</name>
    <dbReference type="NCBI Taxonomy" id="144538"/>
    <lineage>
        <taxon>Eukaryota</taxon>
        <taxon>Fungi</taxon>
        <taxon>Fungi incertae sedis</taxon>
        <taxon>Mucoromycota</taxon>
        <taxon>Glomeromycotina</taxon>
        <taxon>Glomeromycetes</taxon>
        <taxon>Paraglomerales</taxon>
        <taxon>Paraglomeraceae</taxon>
        <taxon>Paraglomus</taxon>
    </lineage>
</organism>
<evidence type="ECO:0000256" key="7">
    <source>
        <dbReference type="SAM" id="MobiDB-lite"/>
    </source>
</evidence>
<evidence type="ECO:0000256" key="3">
    <source>
        <dbReference type="ARBA" id="ARBA00022475"/>
    </source>
</evidence>
<dbReference type="InterPro" id="IPR004680">
    <property type="entry name" value="Cit_transptr-like_dom"/>
</dbReference>
<keyword evidence="5 8" id="KW-1133">Transmembrane helix</keyword>